<keyword evidence="3" id="KW-0963">Cytoplasm</keyword>
<dbReference type="GO" id="GO:0005737">
    <property type="term" value="C:cytoplasm"/>
    <property type="evidence" value="ECO:0007669"/>
    <property type="project" value="UniProtKB-SubCell"/>
</dbReference>
<feature type="signal peptide" evidence="6">
    <location>
        <begin position="1"/>
        <end position="20"/>
    </location>
</feature>
<gene>
    <name evidence="8" type="ordered locus">AciX9_1242</name>
</gene>
<keyword evidence="4" id="KW-0969">Cilium</keyword>
<feature type="domain" description="HYDIN/VesB/CFA65-like Ig-like" evidence="7">
    <location>
        <begin position="1373"/>
        <end position="1470"/>
    </location>
</feature>
<dbReference type="Pfam" id="PF22544">
    <property type="entry name" value="HYDIN_VesB_CFA65-like_Ig"/>
    <property type="match status" value="2"/>
</dbReference>
<evidence type="ECO:0000313" key="8">
    <source>
        <dbReference type="EMBL" id="ADW68305.1"/>
    </source>
</evidence>
<organism evidence="9">
    <name type="scientific">Granulicella tundricola (strain ATCC BAA-1859 / DSM 23138 / MP5ACTX9)</name>
    <dbReference type="NCBI Taxonomy" id="1198114"/>
    <lineage>
        <taxon>Bacteria</taxon>
        <taxon>Pseudomonadati</taxon>
        <taxon>Acidobacteriota</taxon>
        <taxon>Terriglobia</taxon>
        <taxon>Terriglobales</taxon>
        <taxon>Acidobacteriaceae</taxon>
        <taxon>Granulicella</taxon>
    </lineage>
</organism>
<dbReference type="eggNOG" id="COG2132">
    <property type="taxonomic scope" value="Bacteria"/>
</dbReference>
<dbReference type="HOGENOM" id="CLU_233755_0_0_0"/>
<evidence type="ECO:0000256" key="3">
    <source>
        <dbReference type="ARBA" id="ARBA00022490"/>
    </source>
</evidence>
<proteinExistence type="predicted"/>
<keyword evidence="5" id="KW-0966">Cell projection</keyword>
<sequence>MRPARLSVLFSLALSTLLYGCSSPVAPFTNPSQPAVTITGKVQAGQQAVSGATIQLYTVGTTADGSAATPLLTSTVTTDASGNFALSGLYSCSQATQVYVTAVGGNPGLSAANPNLAEMTAIGPCSSLTPNTLIFVNELTTIAATSALAPYATSAPAIGSSSADSTALASAFTLAGELVNTVTGTTPGTAVPAGSTVPISLIDTLGNIISGCTHSAGGATSGSTCTAILNLTTPPNSKAPSDTLQALFNIANNPTLNIGPLFALDPPTAPFQPQLASAPADFAIKLMPLISSSTLTITPSSLAFSATTLGSVGPAATVSITNPGTTAVALSSVAIAGVNSADFTQTNTCGTSIAGGATCQALVTFAPAATGTRNASLVFTSSATGSPQTVALTGTGAAATVGPIAFSLPSLSYNVDDSIQDVNLQNLGNVPLTISSIATDNTNFEVESSNCGTTLAAQSVCTISVRTLGFLWSGSTTLYSTYTGNLIVNSNASAGPQTLPLSSTNTLYLPAIPADFGASPVGITQTSGTITASPGSYYESASLSTSIGGANASDFAVSPASCNVPVSSVTNCSLAISFTPSASGTRSAMLYVATGNDSPNSATNKQYLRLSGIGNTTGPSFAVTYKSSTQTRGYAILNTAGTASNTDTYTVLNTGSTIISLSAALTGSAAADYTSTNNCVSISPSSSCTLNVVFTGSSVGTFPATLTLTDTVSTSSQPLQLSTLVQYPTPVPSPYSTDFGTQPLNIAATRNVFITSGTYGSTLEEPVTASITTGSGVFSLPGGSTCPASTSQTCTLTVAFTPTAVGNFTGTLTLTGQTSGNQANYPLSGGGGVATLALSPASLTFPVRTVGTTSTPMNVTVSSTAALSLNISSITITGVNSNDFTQTNNCTAVTVSSTCTIAVTFTPTAIGTSNANLVLTSNATGSPQTVPLTGTSAAATVGPIAYSLASLSYTVDGSIQDVNLQNLGSAPLTISSIATDNTNFKVESNTCGTMLAAQSVCTISVSTGGFNIINQQYSTYTGNLVVSDNATAGPQTLPLSSTNTISISTVPTDFGAWPINTTRTGGIITANTGSYYTSDALLAAVGGTNASDFAVSPSGCSIQANTSPSNCSLAISFTPSATGTRSAKLYVSNASGTPNSQYFRLSGTGDATGPSFVLTYKSSTGSPVLNTSGTAFYTNTYTVLNNGTTTLTLSGIVSGPAAANYSSNSNCSSIAPNNSCTLNVTFNGASHATYLATLTLSDSFSSYSQPLQLSTVVQYPTPILSPNSLTFSAQPLNTTTTQSLTISSGTYGSTLEEPVTAALDTSSIYSNAFSLPAGSTCPASTSQTCTLTVAFTPTAAANGVNGSVIFTGQISGNKAYLALYGIAGSPALSLSPTSLTFPARALGTTSVPMNVTVSNTGTLPLNISSITVTGANISDFTQTNNCSTVAVGSTCTVAVSFTPGATGSGNASLVLTSNAPGSPQTVALTGTGAAATVGPVTFNFSSLSYTVGNSIRDVKLQNLGSTPLTITGIATDNTNFKVESNTCGTTLLAQSLCTISVQTLGFGFSGITLNYTSYTGNLVVTDNATSGPQTLPLTSTNTVEVGATADFGAWPVETTHTGVISSSSGTYYQSSAVSFVLGGINASDFGPSGGGCYTTALQNSSCSENLSFTPSATGVRSAVLYVNSSNLSADASQYFRISGTGDPVGPSFIATYKSSTQSRGRVVLTTAGSATNTDTYTILNNGSTTLTLSGMASGSAAANYSSTSNCASIAAGSSCAFSVTFTGTSIGTFPATLTISDSLSSYSQSLPVSTTVVYPTPTPSSSSLNFNAQPLNSTTTMSATISSGTYGSTLEEPVTATFMSNSSSFFSLTNGSTCPAGTSQVCTLTVAFTPTAVGYVSGAIILTGQTSGNQGYLNLYGIGGLPALSLSPTSLTFPARSVGTTSVPMNVTVSNTGNQPLNINSINVIGATNNNFTQTNNCTQVAAGSACTIGVTFAPTASGSQAASIRIISNASTSPDTITLSGSTN</sequence>
<feature type="chain" id="PRO_5003234386" description="HYDIN/VesB/CFA65-like Ig-like domain-containing protein" evidence="6">
    <location>
        <begin position="21"/>
        <end position="2009"/>
    </location>
</feature>
<keyword evidence="9" id="KW-1185">Reference proteome</keyword>
<evidence type="ECO:0000259" key="7">
    <source>
        <dbReference type="Pfam" id="PF22544"/>
    </source>
</evidence>
<evidence type="ECO:0000313" key="9">
    <source>
        <dbReference type="Proteomes" id="UP000000343"/>
    </source>
</evidence>
<dbReference type="eggNOG" id="COG3386">
    <property type="taxonomic scope" value="Bacteria"/>
</dbReference>
<keyword evidence="6" id="KW-0732">Signal</keyword>
<dbReference type="NCBIfam" id="NF012200">
    <property type="entry name" value="choice_anch_D"/>
    <property type="match status" value="10"/>
</dbReference>
<evidence type="ECO:0000256" key="1">
    <source>
        <dbReference type="ARBA" id="ARBA00004138"/>
    </source>
</evidence>
<evidence type="ECO:0000256" key="4">
    <source>
        <dbReference type="ARBA" id="ARBA00023069"/>
    </source>
</evidence>
<dbReference type="PaxDb" id="1198114-AciX9_1242"/>
<name>E8X541_GRATM</name>
<dbReference type="EMBL" id="CP002480">
    <property type="protein sequence ID" value="ADW68305.1"/>
    <property type="molecule type" value="Genomic_DNA"/>
</dbReference>
<reference evidence="9" key="1">
    <citation type="submission" date="2011-01" db="EMBL/GenBank/DDBJ databases">
        <title>Complete sequence of chromosome of Acidobacterium sp. MP5ACTX9.</title>
        <authorList>
            <consortium name="US DOE Joint Genome Institute"/>
            <person name="Lucas S."/>
            <person name="Copeland A."/>
            <person name="Lapidus A."/>
            <person name="Cheng J.-F."/>
            <person name="Goodwin L."/>
            <person name="Pitluck S."/>
            <person name="Teshima H."/>
            <person name="Detter J.C."/>
            <person name="Han C."/>
            <person name="Tapia R."/>
            <person name="Land M."/>
            <person name="Hauser L."/>
            <person name="Kyrpides N."/>
            <person name="Ivanova N."/>
            <person name="Ovchinnikova G."/>
            <person name="Pagani I."/>
            <person name="Rawat S.R."/>
            <person name="Mannisto M."/>
            <person name="Haggblom M.M."/>
            <person name="Woyke T."/>
        </authorList>
    </citation>
    <scope>NUCLEOTIDE SEQUENCE [LARGE SCALE GENOMIC DNA]</scope>
    <source>
        <strain evidence="9">MP5ACTX9</strain>
    </source>
</reference>
<comment type="subcellular location">
    <subcellularLocation>
        <location evidence="1">Cell projection</location>
        <location evidence="1">Cilium</location>
    </subcellularLocation>
    <subcellularLocation>
        <location evidence="2">Cytoplasm</location>
    </subcellularLocation>
</comment>
<dbReference type="Gene3D" id="2.60.40.10">
    <property type="entry name" value="Immunoglobulins"/>
    <property type="match status" value="12"/>
</dbReference>
<protein>
    <recommendedName>
        <fullName evidence="7">HYDIN/VesB/CFA65-like Ig-like domain-containing protein</fullName>
    </recommendedName>
</protein>
<dbReference type="RefSeq" id="WP_013579628.1">
    <property type="nucleotide sequence ID" value="NC_015064.1"/>
</dbReference>
<feature type="domain" description="HYDIN/VesB/CFA65-like Ig-like" evidence="7">
    <location>
        <begin position="1906"/>
        <end position="2006"/>
    </location>
</feature>
<dbReference type="KEGG" id="acm:AciX9_1242"/>
<dbReference type="PROSITE" id="PS51257">
    <property type="entry name" value="PROKAR_LIPOPROTEIN"/>
    <property type="match status" value="1"/>
</dbReference>
<dbReference type="STRING" id="1198114.AciX9_1242"/>
<evidence type="ECO:0000256" key="2">
    <source>
        <dbReference type="ARBA" id="ARBA00004496"/>
    </source>
</evidence>
<dbReference type="eggNOG" id="COG3391">
    <property type="taxonomic scope" value="Bacteria"/>
</dbReference>
<evidence type="ECO:0000256" key="6">
    <source>
        <dbReference type="SAM" id="SignalP"/>
    </source>
</evidence>
<evidence type="ECO:0000256" key="5">
    <source>
        <dbReference type="ARBA" id="ARBA00023273"/>
    </source>
</evidence>
<dbReference type="InterPro" id="IPR013783">
    <property type="entry name" value="Ig-like_fold"/>
</dbReference>
<dbReference type="eggNOG" id="COG4409">
    <property type="taxonomic scope" value="Bacteria"/>
</dbReference>
<dbReference type="eggNOG" id="COG1874">
    <property type="taxonomic scope" value="Bacteria"/>
</dbReference>
<dbReference type="InterPro" id="IPR053879">
    <property type="entry name" value="HYDIN_VesB_CFA65-like_Ig"/>
</dbReference>
<accession>E8X541</accession>
<dbReference type="OrthoDB" id="9757947at2"/>
<dbReference type="Proteomes" id="UP000000343">
    <property type="component" value="Chromosome"/>
</dbReference>